<name>A0A140NPS8_PROSM</name>
<dbReference type="Proteomes" id="UP000005012">
    <property type="component" value="Chromosome"/>
</dbReference>
<comment type="similarity">
    <text evidence="6 7">Belongs to the LptC family.</text>
</comment>
<keyword evidence="2 6" id="KW-0997">Cell inner membrane</keyword>
<evidence type="ECO:0000256" key="5">
    <source>
        <dbReference type="ARBA" id="ARBA00023136"/>
    </source>
</evidence>
<organism evidence="8 9">
    <name type="scientific">Providencia stuartii (strain MRSN 2154)</name>
    <dbReference type="NCBI Taxonomy" id="1157951"/>
    <lineage>
        <taxon>Bacteria</taxon>
        <taxon>Pseudomonadati</taxon>
        <taxon>Pseudomonadota</taxon>
        <taxon>Gammaproteobacteria</taxon>
        <taxon>Enterobacterales</taxon>
        <taxon>Morganellaceae</taxon>
        <taxon>Providencia</taxon>
    </lineage>
</organism>
<dbReference type="HOGENOM" id="CLU_105814_2_1_6"/>
<dbReference type="InterPro" id="IPR052363">
    <property type="entry name" value="LPS_export_LptC"/>
</dbReference>
<dbReference type="OrthoDB" id="5659892at2"/>
<dbReference type="InterPro" id="IPR010664">
    <property type="entry name" value="LipoPS_assembly_LptC-rel"/>
</dbReference>
<gene>
    <name evidence="6" type="primary">lptC</name>
    <name evidence="8" type="ordered locus">S70_14080</name>
</gene>
<dbReference type="NCBIfam" id="NF008142">
    <property type="entry name" value="PRK10893.1"/>
    <property type="match status" value="1"/>
</dbReference>
<proteinExistence type="inferred from homology"/>
<dbReference type="GO" id="GO:0015221">
    <property type="term" value="F:lipopolysaccharide transmembrane transporter activity"/>
    <property type="evidence" value="ECO:0007669"/>
    <property type="project" value="InterPro"/>
</dbReference>
<keyword evidence="5 6" id="KW-0472">Membrane</keyword>
<dbReference type="InterPro" id="IPR026265">
    <property type="entry name" value="LptC"/>
</dbReference>
<protein>
    <recommendedName>
        <fullName evidence="6 7">Lipopolysaccharide export system protein LptC</fullName>
    </recommendedName>
</protein>
<evidence type="ECO:0000256" key="3">
    <source>
        <dbReference type="ARBA" id="ARBA00022692"/>
    </source>
</evidence>
<evidence type="ECO:0000256" key="2">
    <source>
        <dbReference type="ARBA" id="ARBA00022519"/>
    </source>
</evidence>
<dbReference type="KEGG" id="psi:S70_14080"/>
<sequence>MSNAKKWLIILLSLIALGLIGWNLAGLDTDTPTNSVLDNSQPNYQTDDSVTFVYNPAGDLAYKLVSDKIDNYTAEKITWFANPVLTTYNEVGVPTWTVRALKAKLTNDRVLYLYNDVQADSLSPDSQIQRISTQSAVVNLITQDVSSDDKVTIIGQGLNSTGLKMRGNLRSRTAELIEDVKTHYVLQKEEQKNESSK</sequence>
<comment type="subunit">
    <text evidence="6">Component of the lipopolysaccharide transport and assembly complex. Interacts with LptA and the LptBFG transporter complex.</text>
</comment>
<dbReference type="PANTHER" id="PTHR37481">
    <property type="entry name" value="LIPOPOLYSACCHARIDE EXPORT SYSTEM PROTEIN LPTC"/>
    <property type="match status" value="1"/>
</dbReference>
<dbReference type="Gene3D" id="2.60.450.10">
    <property type="entry name" value="Lipopolysaccharide (LPS) transport protein A like domain"/>
    <property type="match status" value="1"/>
</dbReference>
<dbReference type="RefSeq" id="WP_004925475.1">
    <property type="nucleotide sequence ID" value="NC_017731.1"/>
</dbReference>
<evidence type="ECO:0000313" key="8">
    <source>
        <dbReference type="EMBL" id="AFH94648.1"/>
    </source>
</evidence>
<reference evidence="8 9" key="1">
    <citation type="journal article" date="2012" name="J. Bacteriol.">
        <title>Complete Genome Sequence of Providencia stuartii Clinical Isolate MRSN 2154.</title>
        <authorList>
            <person name="Clifford R.J."/>
            <person name="Hang J."/>
            <person name="Riley M.C."/>
            <person name="Onmus-Leone F."/>
            <person name="Kuschner R.A."/>
            <person name="Lesho E.P."/>
            <person name="Waterman P.E."/>
        </authorList>
    </citation>
    <scope>NUCLEOTIDE SEQUENCE [LARGE SCALE GENOMIC DNA]</scope>
    <source>
        <strain evidence="8 9">MRSN 2154</strain>
    </source>
</reference>
<dbReference type="PIRSF" id="PIRSF028513">
    <property type="entry name" value="LptC"/>
    <property type="match status" value="1"/>
</dbReference>
<dbReference type="GO" id="GO:0043165">
    <property type="term" value="P:Gram-negative-bacterium-type cell outer membrane assembly"/>
    <property type="evidence" value="ECO:0007669"/>
    <property type="project" value="UniProtKB-UniRule"/>
</dbReference>
<dbReference type="PANTHER" id="PTHR37481:SF1">
    <property type="entry name" value="LIPOPOLYSACCHARIDE EXPORT SYSTEM PROTEIN LPTC"/>
    <property type="match status" value="1"/>
</dbReference>
<keyword evidence="4 6" id="KW-1133">Transmembrane helix</keyword>
<accession>A0A140NPS8</accession>
<keyword evidence="1 6" id="KW-1003">Cell membrane</keyword>
<evidence type="ECO:0000313" key="9">
    <source>
        <dbReference type="Proteomes" id="UP000005012"/>
    </source>
</evidence>
<reference evidence="9" key="2">
    <citation type="submission" date="2012-04" db="EMBL/GenBank/DDBJ databases">
        <title>Complete genome sequence of Providencia stuartii clinical isolate MRSN 2154.</title>
        <authorList>
            <person name="Clifford R.J."/>
            <person name="Hang J."/>
            <person name="Riley M.C."/>
            <person name="Onmus-Leone F."/>
            <person name="Kuschner R.A."/>
            <person name="Lesho E.P."/>
            <person name="Waterman P.E."/>
        </authorList>
    </citation>
    <scope>NUCLEOTIDE SEQUENCE [LARGE SCALE GENOMIC DNA]</scope>
    <source>
        <strain evidence="9">MRSN 2154</strain>
    </source>
</reference>
<dbReference type="Pfam" id="PF06835">
    <property type="entry name" value="LptC"/>
    <property type="match status" value="1"/>
</dbReference>
<evidence type="ECO:0000256" key="6">
    <source>
        <dbReference type="HAMAP-Rule" id="MF_01915"/>
    </source>
</evidence>
<dbReference type="HAMAP" id="MF_01915">
    <property type="entry name" value="LPS_assembly_LptC"/>
    <property type="match status" value="1"/>
</dbReference>
<evidence type="ECO:0000256" key="1">
    <source>
        <dbReference type="ARBA" id="ARBA00022475"/>
    </source>
</evidence>
<dbReference type="PATRIC" id="fig|1157951.4.peg.2832"/>
<comment type="subcellular location">
    <subcellularLocation>
        <location evidence="6">Cell inner membrane</location>
        <topology evidence="6">Single-pass membrane protein</topology>
    </subcellularLocation>
</comment>
<comment type="function">
    <text evidence="7">Required for the translocation of lipopolysaccharide (LPS) from the inner membrane to the outer membrane.</text>
</comment>
<keyword evidence="3 6" id="KW-0812">Transmembrane</keyword>
<dbReference type="GO" id="GO:0017089">
    <property type="term" value="F:glycolipid transfer activity"/>
    <property type="evidence" value="ECO:0007669"/>
    <property type="project" value="TreeGrafter"/>
</dbReference>
<dbReference type="AlphaFoldDB" id="A0A140NPS8"/>
<dbReference type="GeneID" id="93520633"/>
<evidence type="ECO:0000256" key="4">
    <source>
        <dbReference type="ARBA" id="ARBA00022989"/>
    </source>
</evidence>
<comment type="function">
    <text evidence="6">Involved in the assembly of lipopolysaccharide (LPS). Required for the translocation of LPS from the inner membrane to the outer membrane. Facilitates the transfer of LPS from the inner membrane to the periplasmic protein LptA. Could be a docking site for LptA.</text>
</comment>
<dbReference type="GO" id="GO:0030288">
    <property type="term" value="C:outer membrane-bounded periplasmic space"/>
    <property type="evidence" value="ECO:0007669"/>
    <property type="project" value="TreeGrafter"/>
</dbReference>
<dbReference type="NCBIfam" id="TIGR04409">
    <property type="entry name" value="LptC_YrbK"/>
    <property type="match status" value="1"/>
</dbReference>
<dbReference type="GO" id="GO:0005886">
    <property type="term" value="C:plasma membrane"/>
    <property type="evidence" value="ECO:0007669"/>
    <property type="project" value="UniProtKB-SubCell"/>
</dbReference>
<evidence type="ECO:0000256" key="7">
    <source>
        <dbReference type="PIRNR" id="PIRNR028513"/>
    </source>
</evidence>
<dbReference type="EMBL" id="CP003488">
    <property type="protein sequence ID" value="AFH94648.1"/>
    <property type="molecule type" value="Genomic_DNA"/>
</dbReference>